<name>A0A0L8I2N0_OCTBM</name>
<keyword evidence="1" id="KW-0472">Membrane</keyword>
<evidence type="ECO:0000313" key="2">
    <source>
        <dbReference type="EMBL" id="KOF95731.1"/>
    </source>
</evidence>
<organism evidence="2">
    <name type="scientific">Octopus bimaculoides</name>
    <name type="common">California two-spotted octopus</name>
    <dbReference type="NCBI Taxonomy" id="37653"/>
    <lineage>
        <taxon>Eukaryota</taxon>
        <taxon>Metazoa</taxon>
        <taxon>Spiralia</taxon>
        <taxon>Lophotrochozoa</taxon>
        <taxon>Mollusca</taxon>
        <taxon>Cephalopoda</taxon>
        <taxon>Coleoidea</taxon>
        <taxon>Octopodiformes</taxon>
        <taxon>Octopoda</taxon>
        <taxon>Incirrata</taxon>
        <taxon>Octopodidae</taxon>
        <taxon>Octopus</taxon>
    </lineage>
</organism>
<dbReference type="AlphaFoldDB" id="A0A0L8I2N0"/>
<reference evidence="2" key="1">
    <citation type="submission" date="2015-07" db="EMBL/GenBank/DDBJ databases">
        <title>MeaNS - Measles Nucleotide Surveillance Program.</title>
        <authorList>
            <person name="Tran T."/>
            <person name="Druce J."/>
        </authorList>
    </citation>
    <scope>NUCLEOTIDE SEQUENCE</scope>
    <source>
        <strain evidence="2">UCB-OBI-ISO-001</strain>
        <tissue evidence="2">Gonad</tissue>
    </source>
</reference>
<proteinExistence type="predicted"/>
<feature type="transmembrane region" description="Helical" evidence="1">
    <location>
        <begin position="17"/>
        <end position="37"/>
    </location>
</feature>
<dbReference type="EMBL" id="KQ416694">
    <property type="protein sequence ID" value="KOF95731.1"/>
    <property type="molecule type" value="Genomic_DNA"/>
</dbReference>
<accession>A0A0L8I2N0</accession>
<evidence type="ECO:0000256" key="1">
    <source>
        <dbReference type="SAM" id="Phobius"/>
    </source>
</evidence>
<keyword evidence="1" id="KW-1133">Transmembrane helix</keyword>
<gene>
    <name evidence="2" type="ORF">OCBIM_22037414mg</name>
</gene>
<sequence length="70" mass="8361">MLLFTAHHFTFNKYMCLYTVCVYRILIWFSFVDKGIISLKQLIRNLNKFSMISGVPIFCMIIKPFNYDVI</sequence>
<feature type="transmembrane region" description="Helical" evidence="1">
    <location>
        <begin position="49"/>
        <end position="67"/>
    </location>
</feature>
<protein>
    <submittedName>
        <fullName evidence="2">Uncharacterized protein</fullName>
    </submittedName>
</protein>
<keyword evidence="1" id="KW-0812">Transmembrane</keyword>